<sequence>MREIMIQNFENRQKYLRAFFAVRRHPAGPRVDEHAALKRPVVCGDVHRSQFLLKLVRCLRHAVEYRSCDFGEFLRSQGSDCLGEFIEHFGKSAVETFPPADVLQQLL</sequence>
<comment type="caution">
    <text evidence="1">The sequence shown here is derived from an EMBL/GenBank/DDBJ whole genome shotgun (WGS) entry which is preliminary data.</text>
</comment>
<dbReference type="AlphaFoldDB" id="A0A2H6KIR0"/>
<dbReference type="EMBL" id="BDSA01000007">
    <property type="protein sequence ID" value="GBE62869.1"/>
    <property type="molecule type" value="Genomic_DNA"/>
</dbReference>
<dbReference type="VEuPathDB" id="PiroplasmaDB:BOVATA_043620"/>
<accession>A0A2H6KIR0</accession>
<keyword evidence="1" id="KW-0396">Initiation factor</keyword>
<evidence type="ECO:0000313" key="1">
    <source>
        <dbReference type="EMBL" id="GBE62869.1"/>
    </source>
</evidence>
<keyword evidence="1" id="KW-0648">Protein biosynthesis</keyword>
<protein>
    <submittedName>
        <fullName evidence="1">Related to GCN3-translation initiation factor 34 alpha subunit, putative</fullName>
    </submittedName>
</protein>
<proteinExistence type="predicted"/>
<evidence type="ECO:0000313" key="2">
    <source>
        <dbReference type="Proteomes" id="UP000236319"/>
    </source>
</evidence>
<dbReference type="RefSeq" id="XP_028869112.1">
    <property type="nucleotide sequence ID" value="XM_029013279.1"/>
</dbReference>
<dbReference type="Proteomes" id="UP000236319">
    <property type="component" value="Unassembled WGS sequence"/>
</dbReference>
<keyword evidence="2" id="KW-1185">Reference proteome</keyword>
<reference evidence="1 2" key="1">
    <citation type="journal article" date="2017" name="BMC Genomics">
        <title>Whole-genome assembly of Babesia ovata and comparative genomics between closely related pathogens.</title>
        <authorList>
            <person name="Yamagishi J."/>
            <person name="Asada M."/>
            <person name="Hakimi H."/>
            <person name="Tanaka T.Q."/>
            <person name="Sugimoto C."/>
            <person name="Kawazu S."/>
        </authorList>
    </citation>
    <scope>NUCLEOTIDE SEQUENCE [LARGE SCALE GENOMIC DNA]</scope>
    <source>
        <strain evidence="1 2">Miyake</strain>
    </source>
</reference>
<dbReference type="GO" id="GO:0003743">
    <property type="term" value="F:translation initiation factor activity"/>
    <property type="evidence" value="ECO:0007669"/>
    <property type="project" value="UniProtKB-KW"/>
</dbReference>
<organism evidence="1 2">
    <name type="scientific">Babesia ovata</name>
    <dbReference type="NCBI Taxonomy" id="189622"/>
    <lineage>
        <taxon>Eukaryota</taxon>
        <taxon>Sar</taxon>
        <taxon>Alveolata</taxon>
        <taxon>Apicomplexa</taxon>
        <taxon>Aconoidasida</taxon>
        <taxon>Piroplasmida</taxon>
        <taxon>Babesiidae</taxon>
        <taxon>Babesia</taxon>
    </lineage>
</organism>
<dbReference type="GeneID" id="39876639"/>
<gene>
    <name evidence="1" type="ORF">BOVATA_043620</name>
</gene>
<name>A0A2H6KIR0_9APIC</name>